<dbReference type="InterPro" id="IPR050767">
    <property type="entry name" value="Sel1_AlgK"/>
</dbReference>
<protein>
    <recommendedName>
        <fullName evidence="2">beta-lactamase</fullName>
        <ecNumber evidence="2">3.5.2.6</ecNumber>
    </recommendedName>
</protein>
<dbReference type="SMART" id="SM00671">
    <property type="entry name" value="SEL1"/>
    <property type="match status" value="3"/>
</dbReference>
<proteinExistence type="predicted"/>
<evidence type="ECO:0000256" key="3">
    <source>
        <dbReference type="ARBA" id="ARBA00023157"/>
    </source>
</evidence>
<keyword evidence="3" id="KW-1015">Disulfide bond</keyword>
<organism evidence="5 6">
    <name type="scientific">Arcobacter arenosus</name>
    <dbReference type="NCBI Taxonomy" id="2576037"/>
    <lineage>
        <taxon>Bacteria</taxon>
        <taxon>Pseudomonadati</taxon>
        <taxon>Campylobacterota</taxon>
        <taxon>Epsilonproteobacteria</taxon>
        <taxon>Campylobacterales</taxon>
        <taxon>Arcobacteraceae</taxon>
        <taxon>Arcobacter</taxon>
    </lineage>
</organism>
<dbReference type="EC" id="3.5.2.6" evidence="2"/>
<dbReference type="PROSITE" id="PS51257">
    <property type="entry name" value="PROKAR_LIPOPROTEIN"/>
    <property type="match status" value="1"/>
</dbReference>
<dbReference type="OrthoDB" id="9772133at2"/>
<keyword evidence="4" id="KW-0046">Antibiotic resistance</keyword>
<evidence type="ECO:0000313" key="5">
    <source>
        <dbReference type="EMBL" id="TLP38567.1"/>
    </source>
</evidence>
<reference evidence="5 6" key="1">
    <citation type="submission" date="2019-05" db="EMBL/GenBank/DDBJ databases">
        <title>Arcobacter sp. nov., isolated from sea sediment.</title>
        <authorList>
            <person name="Kim W."/>
        </authorList>
    </citation>
    <scope>NUCLEOTIDE SEQUENCE [LARGE SCALE GENOMIC DNA]</scope>
    <source>
        <strain evidence="5 6">CAU 1517</strain>
    </source>
</reference>
<gene>
    <name evidence="5" type="ORF">FDK22_08895</name>
</gene>
<dbReference type="SUPFAM" id="SSF81901">
    <property type="entry name" value="HCP-like"/>
    <property type="match status" value="2"/>
</dbReference>
<accession>A0A5R8Y1C9</accession>
<dbReference type="PANTHER" id="PTHR11102:SF160">
    <property type="entry name" value="ERAD-ASSOCIATED E3 UBIQUITIN-PROTEIN LIGASE COMPONENT HRD3"/>
    <property type="match status" value="1"/>
</dbReference>
<sequence>MKLILFILSIIYLITGCSTKEPKKEISNIQKAKEYYFVEEFIYKKKQIEYFEKEFENILSSNNLEVLKKFKNFYETNSSYFLNSFKKIELLEEKIDNIEKTNTNSHRYLLTKALSANKQEAVKIYEKLANEGNIFAMRELANIYKYDNKVLSIIWFEKLVEKNDIQSIKDYAFANLHMVSPILVQNVKKAVELYERLDLLGEVSGLVHLGNIYEYGYFKNEFPIDKQKALKYFEKAANQNYTPAQKKLAKIYLCEECEGARYNKEKGIEILKKLTSKGDDEAKELLIKLSSIGTEAPIEQ</sequence>
<evidence type="ECO:0000313" key="6">
    <source>
        <dbReference type="Proteomes" id="UP000308901"/>
    </source>
</evidence>
<dbReference type="Gene3D" id="1.25.40.10">
    <property type="entry name" value="Tetratricopeptide repeat domain"/>
    <property type="match status" value="1"/>
</dbReference>
<dbReference type="InterPro" id="IPR006597">
    <property type="entry name" value="Sel1-like"/>
</dbReference>
<comment type="catalytic activity">
    <reaction evidence="1">
        <text>a beta-lactam + H2O = a substituted beta-amino acid</text>
        <dbReference type="Rhea" id="RHEA:20401"/>
        <dbReference type="ChEBI" id="CHEBI:15377"/>
        <dbReference type="ChEBI" id="CHEBI:35627"/>
        <dbReference type="ChEBI" id="CHEBI:140347"/>
        <dbReference type="EC" id="3.5.2.6"/>
    </reaction>
</comment>
<dbReference type="InterPro" id="IPR011990">
    <property type="entry name" value="TPR-like_helical_dom_sf"/>
</dbReference>
<dbReference type="GO" id="GO:0046677">
    <property type="term" value="P:response to antibiotic"/>
    <property type="evidence" value="ECO:0007669"/>
    <property type="project" value="UniProtKB-KW"/>
</dbReference>
<dbReference type="EMBL" id="VANU01000003">
    <property type="protein sequence ID" value="TLP38567.1"/>
    <property type="molecule type" value="Genomic_DNA"/>
</dbReference>
<dbReference type="PANTHER" id="PTHR11102">
    <property type="entry name" value="SEL-1-LIKE PROTEIN"/>
    <property type="match status" value="1"/>
</dbReference>
<dbReference type="Proteomes" id="UP000308901">
    <property type="component" value="Unassembled WGS sequence"/>
</dbReference>
<evidence type="ECO:0000256" key="2">
    <source>
        <dbReference type="ARBA" id="ARBA00012865"/>
    </source>
</evidence>
<evidence type="ECO:0000256" key="1">
    <source>
        <dbReference type="ARBA" id="ARBA00001526"/>
    </source>
</evidence>
<dbReference type="Pfam" id="PF08238">
    <property type="entry name" value="Sel1"/>
    <property type="match status" value="4"/>
</dbReference>
<dbReference type="RefSeq" id="WP_138152562.1">
    <property type="nucleotide sequence ID" value="NZ_CBDDKQ010000002.1"/>
</dbReference>
<dbReference type="GO" id="GO:0008800">
    <property type="term" value="F:beta-lactamase activity"/>
    <property type="evidence" value="ECO:0007669"/>
    <property type="project" value="UniProtKB-EC"/>
</dbReference>
<comment type="caution">
    <text evidence="5">The sequence shown here is derived from an EMBL/GenBank/DDBJ whole genome shotgun (WGS) entry which is preliminary data.</text>
</comment>
<evidence type="ECO:0000256" key="4">
    <source>
        <dbReference type="ARBA" id="ARBA00023251"/>
    </source>
</evidence>
<name>A0A5R8Y1C9_9BACT</name>
<keyword evidence="6" id="KW-1185">Reference proteome</keyword>
<dbReference type="AlphaFoldDB" id="A0A5R8Y1C9"/>